<comment type="caution">
    <text evidence="1">The sequence shown here is derived from an EMBL/GenBank/DDBJ whole genome shotgun (WGS) entry which is preliminary data.</text>
</comment>
<evidence type="ECO:0000313" key="2">
    <source>
        <dbReference type="Proteomes" id="UP000006729"/>
    </source>
</evidence>
<sequence length="111" mass="12867">MLAVPIHIFSIHLIINVRWWPDFEFKICFGTLLGPSRFRRNHMVGYEGWPLVINFVRLPPCKDKTIQDFISSLFTALFFYIFIVETQITPLGGFLLPATDSKLHDKTCPPN</sequence>
<proteinExistence type="predicted"/>
<name>A0ACC0SWP2_POPTR</name>
<reference evidence="1 2" key="1">
    <citation type="journal article" date="2006" name="Science">
        <title>The genome of black cottonwood, Populus trichocarpa (Torr. &amp; Gray).</title>
        <authorList>
            <person name="Tuskan G.A."/>
            <person name="Difazio S."/>
            <person name="Jansson S."/>
            <person name="Bohlmann J."/>
            <person name="Grigoriev I."/>
            <person name="Hellsten U."/>
            <person name="Putnam N."/>
            <person name="Ralph S."/>
            <person name="Rombauts S."/>
            <person name="Salamov A."/>
            <person name="Schein J."/>
            <person name="Sterck L."/>
            <person name="Aerts A."/>
            <person name="Bhalerao R.R."/>
            <person name="Bhalerao R.P."/>
            <person name="Blaudez D."/>
            <person name="Boerjan W."/>
            <person name="Brun A."/>
            <person name="Brunner A."/>
            <person name="Busov V."/>
            <person name="Campbell M."/>
            <person name="Carlson J."/>
            <person name="Chalot M."/>
            <person name="Chapman J."/>
            <person name="Chen G.L."/>
            <person name="Cooper D."/>
            <person name="Coutinho P.M."/>
            <person name="Couturier J."/>
            <person name="Covert S."/>
            <person name="Cronk Q."/>
            <person name="Cunningham R."/>
            <person name="Davis J."/>
            <person name="Degroeve S."/>
            <person name="Dejardin A."/>
            <person name="Depamphilis C."/>
            <person name="Detter J."/>
            <person name="Dirks B."/>
            <person name="Dubchak I."/>
            <person name="Duplessis S."/>
            <person name="Ehlting J."/>
            <person name="Ellis B."/>
            <person name="Gendler K."/>
            <person name="Goodstein D."/>
            <person name="Gribskov M."/>
            <person name="Grimwood J."/>
            <person name="Groover A."/>
            <person name="Gunter L."/>
            <person name="Hamberger B."/>
            <person name="Heinze B."/>
            <person name="Helariutta Y."/>
            <person name="Henrissat B."/>
            <person name="Holligan D."/>
            <person name="Holt R."/>
            <person name="Huang W."/>
            <person name="Islam-Faridi N."/>
            <person name="Jones S."/>
            <person name="Jones-Rhoades M."/>
            <person name="Jorgensen R."/>
            <person name="Joshi C."/>
            <person name="Kangasjarvi J."/>
            <person name="Karlsson J."/>
            <person name="Kelleher C."/>
            <person name="Kirkpatrick R."/>
            <person name="Kirst M."/>
            <person name="Kohler A."/>
            <person name="Kalluri U."/>
            <person name="Larimer F."/>
            <person name="Leebens-Mack J."/>
            <person name="Leple J.C."/>
            <person name="Locascio P."/>
            <person name="Lou Y."/>
            <person name="Lucas S."/>
            <person name="Martin F."/>
            <person name="Montanini B."/>
            <person name="Napoli C."/>
            <person name="Nelson D.R."/>
            <person name="Nelson C."/>
            <person name="Nieminen K."/>
            <person name="Nilsson O."/>
            <person name="Pereda V."/>
            <person name="Peter G."/>
            <person name="Philippe R."/>
            <person name="Pilate G."/>
            <person name="Poliakov A."/>
            <person name="Razumovskaya J."/>
            <person name="Richardson P."/>
            <person name="Rinaldi C."/>
            <person name="Ritland K."/>
            <person name="Rouze P."/>
            <person name="Ryaboy D."/>
            <person name="Schmutz J."/>
            <person name="Schrader J."/>
            <person name="Segerman B."/>
            <person name="Shin H."/>
            <person name="Siddiqui A."/>
            <person name="Sterky F."/>
            <person name="Terry A."/>
            <person name="Tsai C.J."/>
            <person name="Uberbacher E."/>
            <person name="Unneberg P."/>
            <person name="Vahala J."/>
            <person name="Wall K."/>
            <person name="Wessler S."/>
            <person name="Yang G."/>
            <person name="Yin T."/>
            <person name="Douglas C."/>
            <person name="Marra M."/>
            <person name="Sandberg G."/>
            <person name="Van de Peer Y."/>
            <person name="Rokhsar D."/>
        </authorList>
    </citation>
    <scope>NUCLEOTIDE SEQUENCE [LARGE SCALE GENOMIC DNA]</scope>
    <source>
        <strain evidence="2">cv. Nisqually</strain>
    </source>
</reference>
<protein>
    <submittedName>
        <fullName evidence="1">Uncharacterized protein</fullName>
    </submittedName>
</protein>
<evidence type="ECO:0000313" key="1">
    <source>
        <dbReference type="EMBL" id="KAI9393671.1"/>
    </source>
</evidence>
<accession>A0ACC0SWP2</accession>
<gene>
    <name evidence="1" type="ORF">POPTR_006G265801v4</name>
</gene>
<organism evidence="1 2">
    <name type="scientific">Populus trichocarpa</name>
    <name type="common">Western balsam poplar</name>
    <name type="synonym">Populus balsamifera subsp. trichocarpa</name>
    <dbReference type="NCBI Taxonomy" id="3694"/>
    <lineage>
        <taxon>Eukaryota</taxon>
        <taxon>Viridiplantae</taxon>
        <taxon>Streptophyta</taxon>
        <taxon>Embryophyta</taxon>
        <taxon>Tracheophyta</taxon>
        <taxon>Spermatophyta</taxon>
        <taxon>Magnoliopsida</taxon>
        <taxon>eudicotyledons</taxon>
        <taxon>Gunneridae</taxon>
        <taxon>Pentapetalae</taxon>
        <taxon>rosids</taxon>
        <taxon>fabids</taxon>
        <taxon>Malpighiales</taxon>
        <taxon>Salicaceae</taxon>
        <taxon>Saliceae</taxon>
        <taxon>Populus</taxon>
    </lineage>
</organism>
<dbReference type="Proteomes" id="UP000006729">
    <property type="component" value="Chromosome 6"/>
</dbReference>
<keyword evidence="2" id="KW-1185">Reference proteome</keyword>
<dbReference type="EMBL" id="CM009295">
    <property type="protein sequence ID" value="KAI9393671.1"/>
    <property type="molecule type" value="Genomic_DNA"/>
</dbReference>